<evidence type="ECO:0000313" key="2">
    <source>
        <dbReference type="Proteomes" id="UP001596180"/>
    </source>
</evidence>
<comment type="caution">
    <text evidence="1">The sequence shown here is derived from an EMBL/GenBank/DDBJ whole genome shotgun (WGS) entry which is preliminary data.</text>
</comment>
<name>A0ABW1DT95_9ACTN</name>
<dbReference type="EMBL" id="JBHSOA010000005">
    <property type="protein sequence ID" value="MFC5850828.1"/>
    <property type="molecule type" value="Genomic_DNA"/>
</dbReference>
<keyword evidence="2" id="KW-1185">Reference proteome</keyword>
<protein>
    <submittedName>
        <fullName evidence="1">Uncharacterized protein</fullName>
    </submittedName>
</protein>
<gene>
    <name evidence="1" type="ORF">ACFPZI_02930</name>
</gene>
<organism evidence="1 2">
    <name type="scientific">Streptomyces chlorus</name>
    <dbReference type="NCBI Taxonomy" id="887452"/>
    <lineage>
        <taxon>Bacteria</taxon>
        <taxon>Bacillati</taxon>
        <taxon>Actinomycetota</taxon>
        <taxon>Actinomycetes</taxon>
        <taxon>Kitasatosporales</taxon>
        <taxon>Streptomycetaceae</taxon>
        <taxon>Streptomyces</taxon>
    </lineage>
</organism>
<proteinExistence type="predicted"/>
<sequence length="110" mass="11629">MRSAVAAGFGLWAVAGPREALTGRGDPQYRREMAASFGEFGDRVRLGGDPAGAQRLGDQRGAVLGRQQAGGKPGCAVRVDIRAFHDLVLGNGSLPLDVLDRVVARWTATR</sequence>
<dbReference type="Proteomes" id="UP001596180">
    <property type="component" value="Unassembled WGS sequence"/>
</dbReference>
<reference evidence="2" key="1">
    <citation type="journal article" date="2019" name="Int. J. Syst. Evol. Microbiol.">
        <title>The Global Catalogue of Microorganisms (GCM) 10K type strain sequencing project: providing services to taxonomists for standard genome sequencing and annotation.</title>
        <authorList>
            <consortium name="The Broad Institute Genomics Platform"/>
            <consortium name="The Broad Institute Genome Sequencing Center for Infectious Disease"/>
            <person name="Wu L."/>
            <person name="Ma J."/>
        </authorList>
    </citation>
    <scope>NUCLEOTIDE SEQUENCE [LARGE SCALE GENOMIC DNA]</scope>
    <source>
        <strain evidence="2">JCM 10411</strain>
    </source>
</reference>
<evidence type="ECO:0000313" key="1">
    <source>
        <dbReference type="EMBL" id="MFC5850828.1"/>
    </source>
</evidence>
<dbReference type="RefSeq" id="WP_381357759.1">
    <property type="nucleotide sequence ID" value="NZ_JBHSOA010000005.1"/>
</dbReference>
<accession>A0ABW1DT95</accession>